<protein>
    <recommendedName>
        <fullName evidence="2">Zn(2)-C6 fungal-type domain-containing protein</fullName>
    </recommendedName>
</protein>
<dbReference type="Pfam" id="PF11951">
    <property type="entry name" value="Fungal_trans_2"/>
    <property type="match status" value="1"/>
</dbReference>
<dbReference type="PANTHER" id="PTHR47784:SF9">
    <property type="entry name" value="ZN(II)2CYS6 TRANSCRIPTION FACTOR (EUROFUNG)"/>
    <property type="match status" value="1"/>
</dbReference>
<dbReference type="Pfam" id="PF00172">
    <property type="entry name" value="Zn_clus"/>
    <property type="match status" value="1"/>
</dbReference>
<evidence type="ECO:0000256" key="1">
    <source>
        <dbReference type="ARBA" id="ARBA00023242"/>
    </source>
</evidence>
<accession>A0A9P9EVN6</accession>
<sequence length="426" mass="48351">MDNAAQFKVVSQGDYARKIRGSHNRPPHTKSMSGCLMCKAKKVKCDEVKPVCLRCRRNGRRCAYITQSSIHKTTPSHPTIVGHRNPGDRLSVLSAVTIPPFHSPSAKNGTSSLYLMHHLHQNWDQILDIPYGPEILSLSKSHSLVRNTVLAIAACHLRHVAPGVIHHRVAEHFQQSLALQDYQATLDTPRRELGQADVNVLLLSAVLLNILALALPESETPEVSSSWVYSLREDRLGWLAMQAGLRPLILSVSGRKESLENTMEFLNRVFLGAGCGSWRLVRAAYDLVGVPDTWVRTFGLDRNLEDEADNIFRIPVIVLARLRYLEPVRRNVLIHFMFLGKIKAEFRSLLFTRDERALWLLGYWLGLMRRFKGLWWCNKRVERDYQAILTWLGHLRLADRPGVEGKLWGEMMKEIASAQVLNQVPA</sequence>
<dbReference type="InterPro" id="IPR021858">
    <property type="entry name" value="Fun_TF"/>
</dbReference>
<dbReference type="PROSITE" id="PS00463">
    <property type="entry name" value="ZN2_CY6_FUNGAL_1"/>
    <property type="match status" value="1"/>
</dbReference>
<evidence type="ECO:0000259" key="2">
    <source>
        <dbReference type="PROSITE" id="PS50048"/>
    </source>
</evidence>
<organism evidence="3 4">
    <name type="scientific">Dactylonectria macrodidyma</name>
    <dbReference type="NCBI Taxonomy" id="307937"/>
    <lineage>
        <taxon>Eukaryota</taxon>
        <taxon>Fungi</taxon>
        <taxon>Dikarya</taxon>
        <taxon>Ascomycota</taxon>
        <taxon>Pezizomycotina</taxon>
        <taxon>Sordariomycetes</taxon>
        <taxon>Hypocreomycetidae</taxon>
        <taxon>Hypocreales</taxon>
        <taxon>Nectriaceae</taxon>
        <taxon>Dactylonectria</taxon>
    </lineage>
</organism>
<dbReference type="InterPro" id="IPR001138">
    <property type="entry name" value="Zn2Cys6_DnaBD"/>
</dbReference>
<evidence type="ECO:0000313" key="4">
    <source>
        <dbReference type="Proteomes" id="UP000738349"/>
    </source>
</evidence>
<dbReference type="CDD" id="cd00067">
    <property type="entry name" value="GAL4"/>
    <property type="match status" value="1"/>
</dbReference>
<dbReference type="PROSITE" id="PS50048">
    <property type="entry name" value="ZN2_CY6_FUNGAL_2"/>
    <property type="match status" value="1"/>
</dbReference>
<dbReference type="Proteomes" id="UP000738349">
    <property type="component" value="Unassembled WGS sequence"/>
</dbReference>
<gene>
    <name evidence="3" type="ORF">EDB81DRAFT_795248</name>
</gene>
<dbReference type="SMART" id="SM00066">
    <property type="entry name" value="GAL4"/>
    <property type="match status" value="1"/>
</dbReference>
<dbReference type="OrthoDB" id="648861at2759"/>
<proteinExistence type="predicted"/>
<comment type="caution">
    <text evidence="3">The sequence shown here is derived from an EMBL/GenBank/DDBJ whole genome shotgun (WGS) entry which is preliminary data.</text>
</comment>
<dbReference type="InterPro" id="IPR036864">
    <property type="entry name" value="Zn2-C6_fun-type_DNA-bd_sf"/>
</dbReference>
<keyword evidence="4" id="KW-1185">Reference proteome</keyword>
<dbReference type="SUPFAM" id="SSF57701">
    <property type="entry name" value="Zn2/Cys6 DNA-binding domain"/>
    <property type="match status" value="1"/>
</dbReference>
<name>A0A9P9EVN6_9HYPO</name>
<dbReference type="AlphaFoldDB" id="A0A9P9EVN6"/>
<evidence type="ECO:0000313" key="3">
    <source>
        <dbReference type="EMBL" id="KAH7146444.1"/>
    </source>
</evidence>
<keyword evidence="1" id="KW-0539">Nucleus</keyword>
<dbReference type="GO" id="GO:0008270">
    <property type="term" value="F:zinc ion binding"/>
    <property type="evidence" value="ECO:0007669"/>
    <property type="project" value="InterPro"/>
</dbReference>
<dbReference type="InterPro" id="IPR053157">
    <property type="entry name" value="Sterol_Uptake_Regulator"/>
</dbReference>
<reference evidence="3" key="1">
    <citation type="journal article" date="2021" name="Nat. Commun.">
        <title>Genetic determinants of endophytism in the Arabidopsis root mycobiome.</title>
        <authorList>
            <person name="Mesny F."/>
            <person name="Miyauchi S."/>
            <person name="Thiergart T."/>
            <person name="Pickel B."/>
            <person name="Atanasova L."/>
            <person name="Karlsson M."/>
            <person name="Huettel B."/>
            <person name="Barry K.W."/>
            <person name="Haridas S."/>
            <person name="Chen C."/>
            <person name="Bauer D."/>
            <person name="Andreopoulos W."/>
            <person name="Pangilinan J."/>
            <person name="LaButti K."/>
            <person name="Riley R."/>
            <person name="Lipzen A."/>
            <person name="Clum A."/>
            <person name="Drula E."/>
            <person name="Henrissat B."/>
            <person name="Kohler A."/>
            <person name="Grigoriev I.V."/>
            <person name="Martin F.M."/>
            <person name="Hacquard S."/>
        </authorList>
    </citation>
    <scope>NUCLEOTIDE SEQUENCE</scope>
    <source>
        <strain evidence="3">MPI-CAGE-AT-0147</strain>
    </source>
</reference>
<dbReference type="EMBL" id="JAGMUV010000008">
    <property type="protein sequence ID" value="KAH7146444.1"/>
    <property type="molecule type" value="Genomic_DNA"/>
</dbReference>
<feature type="domain" description="Zn(2)-C6 fungal-type" evidence="2">
    <location>
        <begin position="34"/>
        <end position="64"/>
    </location>
</feature>
<dbReference type="GO" id="GO:0001228">
    <property type="term" value="F:DNA-binding transcription activator activity, RNA polymerase II-specific"/>
    <property type="evidence" value="ECO:0007669"/>
    <property type="project" value="TreeGrafter"/>
</dbReference>
<dbReference type="Gene3D" id="4.10.240.10">
    <property type="entry name" value="Zn(2)-C6 fungal-type DNA-binding domain"/>
    <property type="match status" value="1"/>
</dbReference>
<dbReference type="PANTHER" id="PTHR47784">
    <property type="entry name" value="STEROL UPTAKE CONTROL PROTEIN 2"/>
    <property type="match status" value="1"/>
</dbReference>